<dbReference type="EMBL" id="UZAU01000301">
    <property type="status" value="NOT_ANNOTATED_CDS"/>
    <property type="molecule type" value="Genomic_DNA"/>
</dbReference>
<reference evidence="2" key="1">
    <citation type="submission" date="2018-11" db="EMBL/GenBank/DDBJ databases">
        <authorList>
            <person name="Grassa J C."/>
        </authorList>
    </citation>
    <scope>NUCLEOTIDE SEQUENCE [LARGE SCALE GENOMIC DNA]</scope>
</reference>
<accession>A0A803P578</accession>
<keyword evidence="3" id="KW-1185">Reference proteome</keyword>
<feature type="region of interest" description="Disordered" evidence="1">
    <location>
        <begin position="25"/>
        <end position="45"/>
    </location>
</feature>
<reference evidence="2" key="2">
    <citation type="submission" date="2021-03" db="UniProtKB">
        <authorList>
            <consortium name="EnsemblPlants"/>
        </authorList>
    </citation>
    <scope>IDENTIFICATION</scope>
</reference>
<name>A0A803P578_CANSA</name>
<dbReference type="Proteomes" id="UP000596661">
    <property type="component" value="Chromosome 3"/>
</dbReference>
<evidence type="ECO:0000313" key="2">
    <source>
        <dbReference type="EnsemblPlants" id="cds.evm.model.03.1418"/>
    </source>
</evidence>
<dbReference type="Gramene" id="evm.model.03.1418">
    <property type="protein sequence ID" value="cds.evm.model.03.1418"/>
    <property type="gene ID" value="evm.TU.03.1418"/>
</dbReference>
<organism evidence="2 3">
    <name type="scientific">Cannabis sativa</name>
    <name type="common">Hemp</name>
    <name type="synonym">Marijuana</name>
    <dbReference type="NCBI Taxonomy" id="3483"/>
    <lineage>
        <taxon>Eukaryota</taxon>
        <taxon>Viridiplantae</taxon>
        <taxon>Streptophyta</taxon>
        <taxon>Embryophyta</taxon>
        <taxon>Tracheophyta</taxon>
        <taxon>Spermatophyta</taxon>
        <taxon>Magnoliopsida</taxon>
        <taxon>eudicotyledons</taxon>
        <taxon>Gunneridae</taxon>
        <taxon>Pentapetalae</taxon>
        <taxon>rosids</taxon>
        <taxon>fabids</taxon>
        <taxon>Rosales</taxon>
        <taxon>Cannabaceae</taxon>
        <taxon>Cannabis</taxon>
    </lineage>
</organism>
<sequence length="127" mass="14156">MSQSSFEVYRPEELEIECPTELVVPYKPRTPGPKSKLEPKPPSASSIPLAKPLFLPKVAIAFEPGDLDFAIITSKPRNSRTPQDPNVTFEEKLIELKVRAIACSVGDTLRTCSIEFKRDCLVRSVRA</sequence>
<dbReference type="EnsemblPlants" id="evm.model.03.1418">
    <property type="protein sequence ID" value="cds.evm.model.03.1418"/>
    <property type="gene ID" value="evm.TU.03.1418"/>
</dbReference>
<evidence type="ECO:0000313" key="3">
    <source>
        <dbReference type="Proteomes" id="UP000596661"/>
    </source>
</evidence>
<proteinExistence type="predicted"/>
<dbReference type="AlphaFoldDB" id="A0A803P578"/>
<protein>
    <submittedName>
        <fullName evidence="2">Uncharacterized protein</fullName>
    </submittedName>
</protein>
<evidence type="ECO:0000256" key="1">
    <source>
        <dbReference type="SAM" id="MobiDB-lite"/>
    </source>
</evidence>